<dbReference type="EMBL" id="CP031165">
    <property type="protein sequence ID" value="AXV09652.1"/>
    <property type="molecule type" value="Genomic_DNA"/>
</dbReference>
<evidence type="ECO:0000313" key="3">
    <source>
        <dbReference type="Proteomes" id="UP000264006"/>
    </source>
</evidence>
<dbReference type="OrthoDB" id="9766983at2"/>
<protein>
    <submittedName>
        <fullName evidence="2">N-acyl-D-aspartate/D-glutamate deacylase</fullName>
    </submittedName>
</protein>
<name>A0A346Y5A5_9ACTN</name>
<gene>
    <name evidence="2" type="ORF">DVS28_a4995</name>
</gene>
<dbReference type="Gene3D" id="2.30.40.10">
    <property type="entry name" value="Urease, subunit C, domain 1"/>
    <property type="match status" value="1"/>
</dbReference>
<dbReference type="InterPro" id="IPR011059">
    <property type="entry name" value="Metal-dep_hydrolase_composite"/>
</dbReference>
<dbReference type="RefSeq" id="WP_114593797.1">
    <property type="nucleotide sequence ID" value="NZ_CP031165.1"/>
</dbReference>
<keyword evidence="3" id="KW-1185">Reference proteome</keyword>
<sequence length="485" mass="51213">MIIRGGRVIDPESGLDEVTDVTVTDGRVLTVGPARTDGATVIDAAGCIVTAGFVDLHSHAQTVPGHRLQAFDGVTTSLELESGESPVALAYAWAAAAGRPLNYGYSSSWAAIRMEVLAGHPRNGLGATFAGLGLPAWQGPASAAQRLRLRALLEEDLAAGALGVGVLMGYAQGTDPGEYTEVARLAAGAGRPTWTHARDLIEVRPDVARDGAEEIVRTAAETGAHMHYCHVTSTSTFHVDRVLGLIEDATGEGGTVTVEAYPYGAGSTAISAQFLAPDQLGLRGLRPQSLVMVGSGERIATVERLVELRATDPGANVLVEFLDDTVEAHRAILRRALSFPRTIVASDAMPLVAPATVEGDAQLDWPIPPGWTTHPRTAGTFTRSLRLLVDEVGESWSDALARCSLLPARTLERAVPAMADKGRLRPGADADIVVFDPAALRDRATYLDGTRPSEGVRHLLVNGEAVIRDGVLDLRARPGRPIRAN</sequence>
<dbReference type="InterPro" id="IPR050378">
    <property type="entry name" value="Metallo-dep_Hydrolases_sf"/>
</dbReference>
<dbReference type="AlphaFoldDB" id="A0A346Y5A5"/>
<dbReference type="InterPro" id="IPR032466">
    <property type="entry name" value="Metal_Hydrolase"/>
</dbReference>
<dbReference type="GO" id="GO:0016810">
    <property type="term" value="F:hydrolase activity, acting on carbon-nitrogen (but not peptide) bonds"/>
    <property type="evidence" value="ECO:0007669"/>
    <property type="project" value="InterPro"/>
</dbReference>
<dbReference type="InterPro" id="IPR013108">
    <property type="entry name" value="Amidohydro_3"/>
</dbReference>
<proteinExistence type="predicted"/>
<evidence type="ECO:0000259" key="1">
    <source>
        <dbReference type="Pfam" id="PF07969"/>
    </source>
</evidence>
<feature type="domain" description="Amidohydrolase 3" evidence="1">
    <location>
        <begin position="41"/>
        <end position="466"/>
    </location>
</feature>
<dbReference type="SUPFAM" id="SSF51556">
    <property type="entry name" value="Metallo-dependent hydrolases"/>
    <property type="match status" value="1"/>
</dbReference>
<dbReference type="PANTHER" id="PTHR11647:SF1">
    <property type="entry name" value="COLLAPSIN RESPONSE MEDIATOR PROTEIN"/>
    <property type="match status" value="1"/>
</dbReference>
<dbReference type="NCBIfam" id="NF006560">
    <property type="entry name" value="PRK09061.1"/>
    <property type="match status" value="1"/>
</dbReference>
<dbReference type="SUPFAM" id="SSF51338">
    <property type="entry name" value="Composite domain of metallo-dependent hydrolases"/>
    <property type="match status" value="1"/>
</dbReference>
<dbReference type="Gene3D" id="3.20.20.140">
    <property type="entry name" value="Metal-dependent hydrolases"/>
    <property type="match status" value="1"/>
</dbReference>
<reference evidence="2 3" key="1">
    <citation type="submission" date="2018-09" db="EMBL/GenBank/DDBJ databases">
        <title>Complete genome sequence of Euzebya sp. DY32-46 isolated from seawater of Pacific Ocean.</title>
        <authorList>
            <person name="Xu L."/>
            <person name="Wu Y.-H."/>
            <person name="Xu X.-W."/>
        </authorList>
    </citation>
    <scope>NUCLEOTIDE SEQUENCE [LARGE SCALE GENOMIC DNA]</scope>
    <source>
        <strain evidence="2 3">DY32-46</strain>
    </source>
</reference>
<evidence type="ECO:0000313" key="2">
    <source>
        <dbReference type="EMBL" id="AXV09652.1"/>
    </source>
</evidence>
<accession>A0A346Y5A5</accession>
<dbReference type="PANTHER" id="PTHR11647">
    <property type="entry name" value="HYDRANTOINASE/DIHYDROPYRIMIDINASE FAMILY MEMBER"/>
    <property type="match status" value="1"/>
</dbReference>
<dbReference type="Proteomes" id="UP000264006">
    <property type="component" value="Chromosome"/>
</dbReference>
<organism evidence="2 3">
    <name type="scientific">Euzebya pacifica</name>
    <dbReference type="NCBI Taxonomy" id="1608957"/>
    <lineage>
        <taxon>Bacteria</taxon>
        <taxon>Bacillati</taxon>
        <taxon>Actinomycetota</taxon>
        <taxon>Nitriliruptoria</taxon>
        <taxon>Euzebyales</taxon>
    </lineage>
</organism>
<dbReference type="Pfam" id="PF07969">
    <property type="entry name" value="Amidohydro_3"/>
    <property type="match status" value="1"/>
</dbReference>
<dbReference type="KEGG" id="euz:DVS28_a4995"/>